<evidence type="ECO:0000256" key="1">
    <source>
        <dbReference type="SAM" id="MobiDB-lite"/>
    </source>
</evidence>
<feature type="compositionally biased region" description="Polar residues" evidence="1">
    <location>
        <begin position="25"/>
        <end position="35"/>
    </location>
</feature>
<gene>
    <name evidence="4" type="ORF">E6K79_09935</name>
</gene>
<organism evidence="4 5">
    <name type="scientific">Eiseniibacteriota bacterium</name>
    <dbReference type="NCBI Taxonomy" id="2212470"/>
    <lineage>
        <taxon>Bacteria</taxon>
        <taxon>Candidatus Eiseniibacteriota</taxon>
    </lineage>
</organism>
<reference evidence="4 5" key="1">
    <citation type="journal article" date="2019" name="Nat. Microbiol.">
        <title>Mediterranean grassland soil C-N compound turnover is dependent on rainfall and depth, and is mediated by genomically divergent microorganisms.</title>
        <authorList>
            <person name="Diamond S."/>
            <person name="Andeer P.F."/>
            <person name="Li Z."/>
            <person name="Crits-Christoph A."/>
            <person name="Burstein D."/>
            <person name="Anantharaman K."/>
            <person name="Lane K.R."/>
            <person name="Thomas B.C."/>
            <person name="Pan C."/>
            <person name="Northen T.R."/>
            <person name="Banfield J.F."/>
        </authorList>
    </citation>
    <scope>NUCLEOTIDE SEQUENCE [LARGE SCALE GENOMIC DNA]</scope>
    <source>
        <strain evidence="4">WS_9</strain>
    </source>
</reference>
<proteinExistence type="predicted"/>
<name>A0A538TIW2_UNCEI</name>
<evidence type="ECO:0000256" key="2">
    <source>
        <dbReference type="SAM" id="SignalP"/>
    </source>
</evidence>
<dbReference type="Proteomes" id="UP000317691">
    <property type="component" value="Unassembled WGS sequence"/>
</dbReference>
<dbReference type="EMBL" id="VBOZ01000030">
    <property type="protein sequence ID" value="TMQ63554.1"/>
    <property type="molecule type" value="Genomic_DNA"/>
</dbReference>
<feature type="region of interest" description="Disordered" evidence="1">
    <location>
        <begin position="23"/>
        <end position="42"/>
    </location>
</feature>
<dbReference type="Pfam" id="PF18935">
    <property type="entry name" value="DUF5683"/>
    <property type="match status" value="1"/>
</dbReference>
<evidence type="ECO:0000259" key="3">
    <source>
        <dbReference type="Pfam" id="PF18935"/>
    </source>
</evidence>
<accession>A0A538TIW2</accession>
<feature type="chain" id="PRO_5021882649" description="DUF5683 domain-containing protein" evidence="2">
    <location>
        <begin position="24"/>
        <end position="371"/>
    </location>
</feature>
<protein>
    <recommendedName>
        <fullName evidence="3">DUF5683 domain-containing protein</fullName>
    </recommendedName>
</protein>
<dbReference type="InterPro" id="IPR043738">
    <property type="entry name" value="DUF5683"/>
</dbReference>
<feature type="signal peptide" evidence="2">
    <location>
        <begin position="1"/>
        <end position="23"/>
    </location>
</feature>
<sequence>MIRSRNAGLLVLAALVASFPHPASGQAQGGSQTPKPGQASADSKVRGAGVLTLVTEPKGAILSLSGSSGITGRTPIDIPASISGRYKIVVQGAGFSRTQGAIYIPNGALPSVASEPRGISPGLILRGLNYPGLPDITSGHQARGAALGIAGTSALVMAGVSHFTYRRRLDDVGRLALDRAQEARRFRDAWVVYGAAVLSASAFDYWIRSRIDLRETTPTRLTLDVPTVTRGGAVWRSLFLPGAGQEFANHRTRAAAWLGVALVTGAGIVVADNKVQQDATDLKWAKIDLSNAAPSQQAQSQLEVDQARRNLQASDDLRRGFVTATVALHVLSLLDAMVMPVTPTAAPASKTSSIAPILSPSAAGIAVSVRF</sequence>
<comment type="caution">
    <text evidence="4">The sequence shown here is derived from an EMBL/GenBank/DDBJ whole genome shotgun (WGS) entry which is preliminary data.</text>
</comment>
<evidence type="ECO:0000313" key="4">
    <source>
        <dbReference type="EMBL" id="TMQ63554.1"/>
    </source>
</evidence>
<evidence type="ECO:0000313" key="5">
    <source>
        <dbReference type="Proteomes" id="UP000317691"/>
    </source>
</evidence>
<keyword evidence="2" id="KW-0732">Signal</keyword>
<dbReference type="AlphaFoldDB" id="A0A538TIW2"/>
<feature type="domain" description="DUF5683" evidence="3">
    <location>
        <begin position="233"/>
        <end position="338"/>
    </location>
</feature>